<evidence type="ECO:0000313" key="2">
    <source>
        <dbReference type="Proteomes" id="UP000535543"/>
    </source>
</evidence>
<comment type="caution">
    <text evidence="1">The sequence shown here is derived from an EMBL/GenBank/DDBJ whole genome shotgun (WGS) entry which is preliminary data.</text>
</comment>
<dbReference type="AlphaFoldDB" id="A0A848KN03"/>
<evidence type="ECO:0000313" key="1">
    <source>
        <dbReference type="EMBL" id="NMN99591.1"/>
    </source>
</evidence>
<proteinExistence type="predicted"/>
<reference evidence="1 2" key="2">
    <citation type="submission" date="2020-06" db="EMBL/GenBank/DDBJ databases">
        <title>Antribacter stalactiti gen. nov., sp. nov., a new member of the family Nacardiaceae isolated from a cave.</title>
        <authorList>
            <person name="Kim I.S."/>
        </authorList>
    </citation>
    <scope>NUCLEOTIDE SEQUENCE [LARGE SCALE GENOMIC DNA]</scope>
    <source>
        <strain evidence="1 2">YC2-7</strain>
    </source>
</reference>
<protein>
    <submittedName>
        <fullName evidence="1">Pyridoxamine 5'-phosphate oxidase family protein</fullName>
    </submittedName>
</protein>
<organism evidence="1 2">
    <name type="scientific">Antrihabitans stalactiti</name>
    <dbReference type="NCBI Taxonomy" id="2584121"/>
    <lineage>
        <taxon>Bacteria</taxon>
        <taxon>Bacillati</taxon>
        <taxon>Actinomycetota</taxon>
        <taxon>Actinomycetes</taxon>
        <taxon>Mycobacteriales</taxon>
        <taxon>Nocardiaceae</taxon>
        <taxon>Antrihabitans</taxon>
    </lineage>
</organism>
<name>A0A848KN03_9NOCA</name>
<gene>
    <name evidence="1" type="ORF">FGL95_31700</name>
</gene>
<accession>A0A848KN03</accession>
<dbReference type="InterPro" id="IPR012349">
    <property type="entry name" value="Split_barrel_FMN-bd"/>
</dbReference>
<dbReference type="SUPFAM" id="SSF50475">
    <property type="entry name" value="FMN-binding split barrel"/>
    <property type="match status" value="1"/>
</dbReference>
<sequence length="141" mass="15725">MNLVTAGDDTSPITVLSTAQSWELLSQGRLGRLVLSAAGRIDIFPINYVADRNRIYFRTAEGSKLVELTIHDDVVFEVDHVGEGSGWSVIVHGTARRLESYGEIAAVEELNLRSWIPTEKHNYVEIVPTEITGRQVRFGEE</sequence>
<reference evidence="1 2" key="1">
    <citation type="submission" date="2019-05" db="EMBL/GenBank/DDBJ databases">
        <authorList>
            <person name="Lee S.D."/>
        </authorList>
    </citation>
    <scope>NUCLEOTIDE SEQUENCE [LARGE SCALE GENOMIC DNA]</scope>
    <source>
        <strain evidence="1 2">YC2-7</strain>
    </source>
</reference>
<keyword evidence="2" id="KW-1185">Reference proteome</keyword>
<dbReference type="Pfam" id="PF12900">
    <property type="entry name" value="Pyridox_ox_2"/>
    <property type="match status" value="1"/>
</dbReference>
<dbReference type="Proteomes" id="UP000535543">
    <property type="component" value="Unassembled WGS sequence"/>
</dbReference>
<dbReference type="EMBL" id="VCQU01000020">
    <property type="protein sequence ID" value="NMN99591.1"/>
    <property type="molecule type" value="Genomic_DNA"/>
</dbReference>
<dbReference type="InterPro" id="IPR024747">
    <property type="entry name" value="Pyridox_Oxase-rel"/>
</dbReference>
<dbReference type="Gene3D" id="2.30.110.10">
    <property type="entry name" value="Electron Transport, Fmn-binding Protein, Chain A"/>
    <property type="match status" value="1"/>
</dbReference>
<dbReference type="RefSeq" id="WP_169594997.1">
    <property type="nucleotide sequence ID" value="NZ_VCQU01000020.1"/>
</dbReference>